<dbReference type="InterPro" id="IPR008969">
    <property type="entry name" value="CarboxyPept-like_regulatory"/>
</dbReference>
<dbReference type="EMBL" id="CP048113">
    <property type="protein sequence ID" value="QHS58456.1"/>
    <property type="molecule type" value="Genomic_DNA"/>
</dbReference>
<keyword evidence="5 10" id="KW-0812">Transmembrane</keyword>
<evidence type="ECO:0000256" key="4">
    <source>
        <dbReference type="ARBA" id="ARBA00022496"/>
    </source>
</evidence>
<evidence type="ECO:0000313" key="16">
    <source>
        <dbReference type="Proteomes" id="UP000476411"/>
    </source>
</evidence>
<evidence type="ECO:0000256" key="8">
    <source>
        <dbReference type="ARBA" id="ARBA00023136"/>
    </source>
</evidence>
<feature type="domain" description="Secretin/TonB short N-terminal" evidence="13">
    <location>
        <begin position="68"/>
        <end position="118"/>
    </location>
</feature>
<name>A0A6B9Z8Z5_9BACT</name>
<dbReference type="Pfam" id="PF07660">
    <property type="entry name" value="STN"/>
    <property type="match status" value="1"/>
</dbReference>
<keyword evidence="3 10" id="KW-1134">Transmembrane beta strand</keyword>
<evidence type="ECO:0000256" key="9">
    <source>
        <dbReference type="ARBA" id="ARBA00023237"/>
    </source>
</evidence>
<dbReference type="SUPFAM" id="SSF49464">
    <property type="entry name" value="Carboxypeptidase regulatory domain-like"/>
    <property type="match status" value="1"/>
</dbReference>
<dbReference type="InterPro" id="IPR000531">
    <property type="entry name" value="Beta-barrel_TonB"/>
</dbReference>
<keyword evidence="8 10" id="KW-0472">Membrane</keyword>
<dbReference type="InterPro" id="IPR023997">
    <property type="entry name" value="TonB-dep_OMP_SusC/RagA_CS"/>
</dbReference>
<evidence type="ECO:0000256" key="2">
    <source>
        <dbReference type="ARBA" id="ARBA00022448"/>
    </source>
</evidence>
<evidence type="ECO:0000259" key="12">
    <source>
        <dbReference type="Pfam" id="PF00593"/>
    </source>
</evidence>
<dbReference type="Gene3D" id="3.55.50.30">
    <property type="match status" value="1"/>
</dbReference>
<evidence type="ECO:0000256" key="3">
    <source>
        <dbReference type="ARBA" id="ARBA00022452"/>
    </source>
</evidence>
<keyword evidence="2 10" id="KW-0813">Transport</keyword>
<dbReference type="GO" id="GO:0006826">
    <property type="term" value="P:iron ion transport"/>
    <property type="evidence" value="ECO:0007669"/>
    <property type="project" value="UniProtKB-KW"/>
</dbReference>
<sequence length="1110" mass="121427">MPEKKSWKQLCLHAPAVRHVRKKCLHLGVLFGCLLLVGQTYAQKVSMNIRSGSLEQAFREIEKQTGQSFIYTKSQLKQAAPVTLSVKGQELDQVLKTLFNNQPFNYSRSGNFIAVRAKETQAEANAAPVNDIMVSGVVRDANGRPLPSVSVVVPGTPFGAMTNDNGEYAIPRVPASAYLLFSYVSYQPQQVAVKGRTTINAVLLEQVRALDEAVIIGYGTTTKKMNTGAVSSITAKEIGIQPVANPLAALPGRIPGVQITQQNGLPGSAAIVQIRGQGSLGYGTLPLYVIDGVPFTNFSGGQPVTDNLNSWGTSGANGGISPFSMINPDDIERMDILKDADATAIYGARGANGVILITTKKGKSGKTRFNANVYTGTGKVGRFIPMMNTEQYLDLRKEAFSNDGATPTTANAPELTVWDQNAYTDWQKLLLGGTARSTNAEAAVSGGDTKTHFMFSGGYHRETTVYDGDFNSTRLTGRLSADHTSADNRFYAAITGNYSYDKTVLPVSDITSLYNLPPNMPLYTADGKLAWSSGFNNPLALLLRKYNGNTTNFITNANLRYTIIKDLNFKVNLGYTTTQLEQVAANPASSYNPVNNPVSFAYFTNNKSQNYIVEPTLDYTRDLGEGKLNVLVGGTLQRSLSNGTYLTGNNYSSEALLKSIIGAGLVTVNYNNYFDYKYASFFGRINYDYRKKYLLNATFRRDASSRFGPDNAIANFGAIGAGWLFSQEDFIADNLDWLSFGKLRASYGTTGNDQIVNYIYLPLLSSAGTYQGQSALLRATLPNPGVKWETTQKLDIAIELGFLKDRIMLTADYYRNRSSDQLLAAALPTQSGYNSYTVNLPAVIQNSGFEIEINSTNFKTRNFSWTTSLNVTLPKNKLLSFPGIEKSFYASSYLVGEPIDLVRRYVYTGYDPQTGIPQYADQNKDGAIDFNNDRKIIHPGTPFFGGLNNTFSYRHFDFSFFLQFNHRNGATNGFSTPIGSSRSNQNTSVLDRWRHPGDVAAYPVATTTSGTPAYAAYTQYGSSTALWGDAGYLKLRSASLAYTLPSEWLKKMKASGFKVYAEAQNLFTWTKNKYIFDPETSVPGGPPGLGTGLIAMPPLRTIVFGVNCSF</sequence>
<dbReference type="SUPFAM" id="SSF56935">
    <property type="entry name" value="Porins"/>
    <property type="match status" value="1"/>
</dbReference>
<dbReference type="Pfam" id="PF00593">
    <property type="entry name" value="TonB_dep_Rec_b-barrel"/>
    <property type="match status" value="1"/>
</dbReference>
<evidence type="ECO:0000256" key="10">
    <source>
        <dbReference type="PROSITE-ProRule" id="PRU01360"/>
    </source>
</evidence>
<dbReference type="InterPro" id="IPR012910">
    <property type="entry name" value="Plug_dom"/>
</dbReference>
<dbReference type="NCBIfam" id="TIGR04057">
    <property type="entry name" value="SusC_RagA_signa"/>
    <property type="match status" value="1"/>
</dbReference>
<reference evidence="15 16" key="1">
    <citation type="submission" date="2020-01" db="EMBL/GenBank/DDBJ databases">
        <title>Complete genome sequence of Chitinophaga sp. H33E-04 isolated from quinoa roots.</title>
        <authorList>
            <person name="Weon H.-Y."/>
            <person name="Lee S.A."/>
        </authorList>
    </citation>
    <scope>NUCLEOTIDE SEQUENCE [LARGE SCALE GENOMIC DNA]</scope>
    <source>
        <strain evidence="15 16">H33E-04</strain>
    </source>
</reference>
<feature type="domain" description="TonB-dependent receptor-like beta-barrel" evidence="12">
    <location>
        <begin position="530"/>
        <end position="1066"/>
    </location>
</feature>
<dbReference type="Gene3D" id="2.170.130.10">
    <property type="entry name" value="TonB-dependent receptor, plug domain"/>
    <property type="match status" value="1"/>
</dbReference>
<dbReference type="Proteomes" id="UP000476411">
    <property type="component" value="Chromosome"/>
</dbReference>
<dbReference type="GO" id="GO:0009279">
    <property type="term" value="C:cell outer membrane"/>
    <property type="evidence" value="ECO:0007669"/>
    <property type="project" value="UniProtKB-SubCell"/>
</dbReference>
<accession>A0A6B9Z8Z5</accession>
<dbReference type="InterPro" id="IPR011662">
    <property type="entry name" value="Secretin/TonB_short_N"/>
</dbReference>
<dbReference type="InterPro" id="IPR037066">
    <property type="entry name" value="Plug_dom_sf"/>
</dbReference>
<evidence type="ECO:0000313" key="15">
    <source>
        <dbReference type="EMBL" id="QHS58456.1"/>
    </source>
</evidence>
<evidence type="ECO:0000256" key="5">
    <source>
        <dbReference type="ARBA" id="ARBA00022692"/>
    </source>
</evidence>
<dbReference type="AlphaFoldDB" id="A0A6B9Z8Z5"/>
<dbReference type="InterPro" id="IPR039426">
    <property type="entry name" value="TonB-dep_rcpt-like"/>
</dbReference>
<dbReference type="InterPro" id="IPR023996">
    <property type="entry name" value="TonB-dep_OMP_SusC/RagA"/>
</dbReference>
<dbReference type="Gene3D" id="2.40.170.20">
    <property type="entry name" value="TonB-dependent receptor, beta-barrel domain"/>
    <property type="match status" value="1"/>
</dbReference>
<evidence type="ECO:0000256" key="7">
    <source>
        <dbReference type="ARBA" id="ARBA00023077"/>
    </source>
</evidence>
<gene>
    <name evidence="15" type="ORF">GWR21_02255</name>
</gene>
<dbReference type="NCBIfam" id="TIGR04056">
    <property type="entry name" value="OMP_RagA_SusC"/>
    <property type="match status" value="1"/>
</dbReference>
<keyword evidence="4" id="KW-0410">Iron transport</keyword>
<dbReference type="Pfam" id="PF07715">
    <property type="entry name" value="Plug"/>
    <property type="match status" value="1"/>
</dbReference>
<dbReference type="PROSITE" id="PS52016">
    <property type="entry name" value="TONB_DEPENDENT_REC_3"/>
    <property type="match status" value="1"/>
</dbReference>
<dbReference type="Gene3D" id="2.60.40.1120">
    <property type="entry name" value="Carboxypeptidase-like, regulatory domain"/>
    <property type="match status" value="1"/>
</dbReference>
<dbReference type="InterPro" id="IPR036942">
    <property type="entry name" value="Beta-barrel_TonB_sf"/>
</dbReference>
<keyword evidence="16" id="KW-1185">Reference proteome</keyword>
<organism evidence="15 16">
    <name type="scientific">Chitinophaga agri</name>
    <dbReference type="NCBI Taxonomy" id="2703787"/>
    <lineage>
        <taxon>Bacteria</taxon>
        <taxon>Pseudomonadati</taxon>
        <taxon>Bacteroidota</taxon>
        <taxon>Chitinophagia</taxon>
        <taxon>Chitinophagales</taxon>
        <taxon>Chitinophagaceae</taxon>
        <taxon>Chitinophaga</taxon>
    </lineage>
</organism>
<keyword evidence="4" id="KW-0406">Ion transport</keyword>
<protein>
    <submittedName>
        <fullName evidence="15">TonB-dependent receptor</fullName>
    </submittedName>
</protein>
<comment type="similarity">
    <text evidence="10 11">Belongs to the TonB-dependent receptor family.</text>
</comment>
<dbReference type="Pfam" id="PF13715">
    <property type="entry name" value="CarbopepD_reg_2"/>
    <property type="match status" value="1"/>
</dbReference>
<keyword evidence="7 11" id="KW-0798">TonB box</keyword>
<feature type="domain" description="TonB-dependent receptor plug" evidence="14">
    <location>
        <begin position="223"/>
        <end position="354"/>
    </location>
</feature>
<evidence type="ECO:0000259" key="13">
    <source>
        <dbReference type="Pfam" id="PF07660"/>
    </source>
</evidence>
<evidence type="ECO:0000256" key="6">
    <source>
        <dbReference type="ARBA" id="ARBA00023004"/>
    </source>
</evidence>
<dbReference type="KEGG" id="chih:GWR21_02255"/>
<keyword evidence="6" id="KW-0408">Iron</keyword>
<comment type="subcellular location">
    <subcellularLocation>
        <location evidence="1 10">Cell outer membrane</location>
        <topology evidence="1 10">Multi-pass membrane protein</topology>
    </subcellularLocation>
</comment>
<evidence type="ECO:0000256" key="1">
    <source>
        <dbReference type="ARBA" id="ARBA00004571"/>
    </source>
</evidence>
<dbReference type="RefSeq" id="WP_162330159.1">
    <property type="nucleotide sequence ID" value="NZ_CP048113.1"/>
</dbReference>
<evidence type="ECO:0000256" key="11">
    <source>
        <dbReference type="RuleBase" id="RU003357"/>
    </source>
</evidence>
<keyword evidence="9 10" id="KW-0998">Cell outer membrane</keyword>
<evidence type="ECO:0000259" key="14">
    <source>
        <dbReference type="Pfam" id="PF07715"/>
    </source>
</evidence>
<proteinExistence type="inferred from homology"/>
<keyword evidence="15" id="KW-0675">Receptor</keyword>